<dbReference type="Proteomes" id="UP000191285">
    <property type="component" value="Unassembled WGS sequence"/>
</dbReference>
<organism evidence="3 4">
    <name type="scientific">Penicillium steckii</name>
    <dbReference type="NCBI Taxonomy" id="303698"/>
    <lineage>
        <taxon>Eukaryota</taxon>
        <taxon>Fungi</taxon>
        <taxon>Dikarya</taxon>
        <taxon>Ascomycota</taxon>
        <taxon>Pezizomycotina</taxon>
        <taxon>Eurotiomycetes</taxon>
        <taxon>Eurotiomycetidae</taxon>
        <taxon>Eurotiales</taxon>
        <taxon>Aspergillaceae</taxon>
        <taxon>Penicillium</taxon>
    </lineage>
</organism>
<dbReference type="PANTHER" id="PTHR35186:SF4">
    <property type="entry name" value="PRION-INHIBITION AND PROPAGATION HELO DOMAIN-CONTAINING PROTEIN"/>
    <property type="match status" value="1"/>
</dbReference>
<protein>
    <recommendedName>
        <fullName evidence="2">DUF7580 domain-containing protein</fullName>
    </recommendedName>
</protein>
<dbReference type="PANTHER" id="PTHR35186">
    <property type="entry name" value="ANK_REP_REGION DOMAIN-CONTAINING PROTEIN"/>
    <property type="match status" value="1"/>
</dbReference>
<accession>A0A1V6T4H4</accession>
<dbReference type="OrthoDB" id="3565018at2759"/>
<name>A0A1V6T4H4_9EURO</name>
<keyword evidence="1" id="KW-0732">Signal</keyword>
<feature type="chain" id="PRO_5012980613" description="DUF7580 domain-containing protein" evidence="1">
    <location>
        <begin position="21"/>
        <end position="553"/>
    </location>
</feature>
<keyword evidence="4" id="KW-1185">Reference proteome</keyword>
<gene>
    <name evidence="3" type="ORF">PENSTE_c012G02026</name>
</gene>
<dbReference type="InterPro" id="IPR056002">
    <property type="entry name" value="DUF7580"/>
</dbReference>
<dbReference type="STRING" id="303698.A0A1V6T4H4"/>
<evidence type="ECO:0000313" key="3">
    <source>
        <dbReference type="EMBL" id="OQE21041.1"/>
    </source>
</evidence>
<dbReference type="Pfam" id="PF24476">
    <property type="entry name" value="DUF7580"/>
    <property type="match status" value="1"/>
</dbReference>
<evidence type="ECO:0000313" key="4">
    <source>
        <dbReference type="Proteomes" id="UP000191285"/>
    </source>
</evidence>
<feature type="signal peptide" evidence="1">
    <location>
        <begin position="1"/>
        <end position="20"/>
    </location>
</feature>
<comment type="caution">
    <text evidence="3">The sequence shown here is derived from an EMBL/GenBank/DDBJ whole genome shotgun (WGS) entry which is preliminary data.</text>
</comment>
<reference evidence="4" key="1">
    <citation type="journal article" date="2017" name="Nat. Microbiol.">
        <title>Global analysis of biosynthetic gene clusters reveals vast potential of secondary metabolite production in Penicillium species.</title>
        <authorList>
            <person name="Nielsen J.C."/>
            <person name="Grijseels S."/>
            <person name="Prigent S."/>
            <person name="Ji B."/>
            <person name="Dainat J."/>
            <person name="Nielsen K.F."/>
            <person name="Frisvad J.C."/>
            <person name="Workman M."/>
            <person name="Nielsen J."/>
        </authorList>
    </citation>
    <scope>NUCLEOTIDE SEQUENCE [LARGE SCALE GENOMIC DNA]</scope>
    <source>
        <strain evidence="4">IBT 24891</strain>
    </source>
</reference>
<evidence type="ECO:0000256" key="1">
    <source>
        <dbReference type="SAM" id="SignalP"/>
    </source>
</evidence>
<dbReference type="EMBL" id="MLKD01000012">
    <property type="protein sequence ID" value="OQE21041.1"/>
    <property type="molecule type" value="Genomic_DNA"/>
</dbReference>
<evidence type="ECO:0000259" key="2">
    <source>
        <dbReference type="Pfam" id="PF24476"/>
    </source>
</evidence>
<proteinExistence type="predicted"/>
<feature type="domain" description="DUF7580" evidence="2">
    <location>
        <begin position="198"/>
        <end position="541"/>
    </location>
</feature>
<sequence length="553" mass="64405">MSGFEIVGVVLGVFPLLIEGVKFCTDETGFLNDIFHYQHVLKRIGRSVSREQALFKTSCERFMEDIANRCGAGEDEVAEMMQNVSDPRWRYGKLCSEDVFSQKSVQEYLEAVEDMSFELNKVKEVFAKYGGGDQSDQSYRKIRRRQWKKIILAIKKDDINRSLDEAARLNRFLVQLTQQNQPALPSRRRIPNQCSTRHYSRIRAHAIDLYEILQERFPTSPSCNCMLRHDVNMKLEFRSAKTLKQGLFFRTIFTSDMALSSPRNWRELELEPWENVETSLCRDSSQNTRVKFAIVPSSSSSTTSKIHYQNISDLCSTVVMPRSSQEWLGLITNKKGIQHRIRAIDYRKCSPSFQCIEIVTLADILQDQSFGQEHRYRVGLKLASTVMQLHATAWLTDHWSKHDIAFFRSQNGKVEFESPFIRRHFQSQSFELTDLNDTLPRTRPISSIPCLFSLGIVLLELWYREQFDDLKNDYERNMPSEFSDHIASRRLVEEMDCLPNYKHSVLRCLFGVDAAYNSLVEEKLRDEVQEKILSPLEEDLKFYCAKESIEDCM</sequence>
<dbReference type="AlphaFoldDB" id="A0A1V6T4H4"/>